<gene>
    <name evidence="7" type="ORF">NQ315_011319</name>
</gene>
<dbReference type="GO" id="GO:0005634">
    <property type="term" value="C:nucleus"/>
    <property type="evidence" value="ECO:0007669"/>
    <property type="project" value="UniProtKB-SubCell"/>
</dbReference>
<accession>A0AAV8VKB5</accession>
<dbReference type="PANTHER" id="PTHR46481">
    <property type="entry name" value="ZINC FINGER BED DOMAIN-CONTAINING PROTEIN 4"/>
    <property type="match status" value="1"/>
</dbReference>
<evidence type="ECO:0000256" key="2">
    <source>
        <dbReference type="ARBA" id="ARBA00022723"/>
    </source>
</evidence>
<sequence length="189" mass="20819">MPLARYVSEVSDSEKQYEGLDSDNAHIARKRALTSSTTSFEKRPPNSASSLSDMGLSESSTSLSFSNDSVSKNKTNESGDLMNFVIQTSANKKEEIDKQIAKAVFATNTSFRCLDNPHVKKAIEMLKSGYKPPSRKTISTTLLEQIYEEEKTKCFGNFSGQSVNMSIDGWSNVHNEPIVCATITTENGQ</sequence>
<evidence type="ECO:0000256" key="4">
    <source>
        <dbReference type="ARBA" id="ARBA00022833"/>
    </source>
</evidence>
<dbReference type="PANTHER" id="PTHR46481:SF10">
    <property type="entry name" value="ZINC FINGER BED DOMAIN-CONTAINING PROTEIN 39"/>
    <property type="match status" value="1"/>
</dbReference>
<feature type="compositionally biased region" description="Basic and acidic residues" evidence="6">
    <location>
        <begin position="12"/>
        <end position="26"/>
    </location>
</feature>
<reference evidence="7 8" key="1">
    <citation type="journal article" date="2023" name="Insect Mol. Biol.">
        <title>Genome sequencing provides insights into the evolution of gene families encoding plant cell wall-degrading enzymes in longhorned beetles.</title>
        <authorList>
            <person name="Shin N.R."/>
            <person name="Okamura Y."/>
            <person name="Kirsch R."/>
            <person name="Pauchet Y."/>
        </authorList>
    </citation>
    <scope>NUCLEOTIDE SEQUENCE [LARGE SCALE GENOMIC DNA]</scope>
    <source>
        <strain evidence="7">EAD_L_NR</strain>
    </source>
</reference>
<organism evidence="7 8">
    <name type="scientific">Exocentrus adspersus</name>
    <dbReference type="NCBI Taxonomy" id="1586481"/>
    <lineage>
        <taxon>Eukaryota</taxon>
        <taxon>Metazoa</taxon>
        <taxon>Ecdysozoa</taxon>
        <taxon>Arthropoda</taxon>
        <taxon>Hexapoda</taxon>
        <taxon>Insecta</taxon>
        <taxon>Pterygota</taxon>
        <taxon>Neoptera</taxon>
        <taxon>Endopterygota</taxon>
        <taxon>Coleoptera</taxon>
        <taxon>Polyphaga</taxon>
        <taxon>Cucujiformia</taxon>
        <taxon>Chrysomeloidea</taxon>
        <taxon>Cerambycidae</taxon>
        <taxon>Lamiinae</taxon>
        <taxon>Acanthocinini</taxon>
        <taxon>Exocentrus</taxon>
    </lineage>
</organism>
<evidence type="ECO:0000256" key="1">
    <source>
        <dbReference type="ARBA" id="ARBA00004123"/>
    </source>
</evidence>
<evidence type="ECO:0000313" key="7">
    <source>
        <dbReference type="EMBL" id="KAJ8914331.1"/>
    </source>
</evidence>
<dbReference type="InterPro" id="IPR052035">
    <property type="entry name" value="ZnF_BED_domain_contain"/>
</dbReference>
<proteinExistence type="predicted"/>
<name>A0AAV8VKB5_9CUCU</name>
<dbReference type="AlphaFoldDB" id="A0AAV8VKB5"/>
<dbReference type="GO" id="GO:0008270">
    <property type="term" value="F:zinc ion binding"/>
    <property type="evidence" value="ECO:0007669"/>
    <property type="project" value="UniProtKB-KW"/>
</dbReference>
<keyword evidence="4" id="KW-0862">Zinc</keyword>
<keyword evidence="3" id="KW-0863">Zinc-finger</keyword>
<dbReference type="Proteomes" id="UP001159042">
    <property type="component" value="Unassembled WGS sequence"/>
</dbReference>
<evidence type="ECO:0000256" key="3">
    <source>
        <dbReference type="ARBA" id="ARBA00022771"/>
    </source>
</evidence>
<protein>
    <submittedName>
        <fullName evidence="7">Uncharacterized protein</fullName>
    </submittedName>
</protein>
<keyword evidence="2" id="KW-0479">Metal-binding</keyword>
<feature type="region of interest" description="Disordered" evidence="6">
    <location>
        <begin position="1"/>
        <end position="55"/>
    </location>
</feature>
<evidence type="ECO:0000256" key="5">
    <source>
        <dbReference type="ARBA" id="ARBA00023242"/>
    </source>
</evidence>
<dbReference type="EMBL" id="JANEYG010000074">
    <property type="protein sequence ID" value="KAJ8914331.1"/>
    <property type="molecule type" value="Genomic_DNA"/>
</dbReference>
<evidence type="ECO:0000313" key="8">
    <source>
        <dbReference type="Proteomes" id="UP001159042"/>
    </source>
</evidence>
<evidence type="ECO:0000256" key="6">
    <source>
        <dbReference type="SAM" id="MobiDB-lite"/>
    </source>
</evidence>
<comment type="subcellular location">
    <subcellularLocation>
        <location evidence="1">Nucleus</location>
    </subcellularLocation>
</comment>
<keyword evidence="8" id="KW-1185">Reference proteome</keyword>
<comment type="caution">
    <text evidence="7">The sequence shown here is derived from an EMBL/GenBank/DDBJ whole genome shotgun (WGS) entry which is preliminary data.</text>
</comment>
<keyword evidence="5" id="KW-0539">Nucleus</keyword>